<dbReference type="EMBL" id="JH767242">
    <property type="protein sequence ID" value="EQC26117.1"/>
    <property type="molecule type" value="Genomic_DNA"/>
</dbReference>
<dbReference type="Proteomes" id="UP000030762">
    <property type="component" value="Unassembled WGS sequence"/>
</dbReference>
<dbReference type="PANTHER" id="PTHR34894">
    <property type="entry name" value="SAM-DEPENDENT METHYLTRANSFERASE RSMI, CONSERVED SITE"/>
    <property type="match status" value="1"/>
</dbReference>
<dbReference type="STRING" id="1156394.T0R9D2"/>
<reference evidence="4 5" key="1">
    <citation type="submission" date="2012-04" db="EMBL/GenBank/DDBJ databases">
        <title>The Genome Sequence of Saprolegnia declina VS20.</title>
        <authorList>
            <consortium name="The Broad Institute Genome Sequencing Platform"/>
            <person name="Russ C."/>
            <person name="Nusbaum C."/>
            <person name="Tyler B."/>
            <person name="van West P."/>
            <person name="Dieguez-Uribeondo J."/>
            <person name="de Bruijn I."/>
            <person name="Tripathy S."/>
            <person name="Jiang R."/>
            <person name="Young S.K."/>
            <person name="Zeng Q."/>
            <person name="Gargeya S."/>
            <person name="Fitzgerald M."/>
            <person name="Haas B."/>
            <person name="Abouelleil A."/>
            <person name="Alvarado L."/>
            <person name="Arachchi H.M."/>
            <person name="Berlin A."/>
            <person name="Chapman S.B."/>
            <person name="Goldberg J."/>
            <person name="Griggs A."/>
            <person name="Gujja S."/>
            <person name="Hansen M."/>
            <person name="Howarth C."/>
            <person name="Imamovic A."/>
            <person name="Larimer J."/>
            <person name="McCowen C."/>
            <person name="Montmayeur A."/>
            <person name="Murphy C."/>
            <person name="Neiman D."/>
            <person name="Pearson M."/>
            <person name="Priest M."/>
            <person name="Roberts A."/>
            <person name="Saif S."/>
            <person name="Shea T."/>
            <person name="Sisk P."/>
            <person name="Sykes S."/>
            <person name="Wortman J."/>
            <person name="Nusbaum C."/>
            <person name="Birren B."/>
        </authorList>
    </citation>
    <scope>NUCLEOTIDE SEQUENCE [LARGE SCALE GENOMIC DNA]</scope>
    <source>
        <strain evidence="4 5">VS20</strain>
    </source>
</reference>
<dbReference type="PANTHER" id="PTHR34894:SF5">
    <property type="entry name" value="EF-HAND DOMAIN-CONTAINING PROTEIN"/>
    <property type="match status" value="1"/>
</dbReference>
<dbReference type="GO" id="GO:0005509">
    <property type="term" value="F:calcium ion binding"/>
    <property type="evidence" value="ECO:0007669"/>
    <property type="project" value="InterPro"/>
</dbReference>
<dbReference type="RefSeq" id="XP_008620484.1">
    <property type="nucleotide sequence ID" value="XM_008622262.1"/>
</dbReference>
<feature type="domain" description="EF-hand" evidence="3">
    <location>
        <begin position="1167"/>
        <end position="1202"/>
    </location>
</feature>
<sequence>MRFAAVGIPRNGGVKMHGRQQPSPKKPRAPGLRRTTTASNSTSPRAVAKPAPDTLRRDNNQERTGGMEPFKVNPILEATQPNKYRRKRTDLKPLAGGAVHPIIQTSLEADRLDQRLSSIKLQIDHVLLGGHLAEEPSPCKPIVDTRPMTTEPSPVSFKSTLLPSANAPGREILQAQRYLCADAEVEHWLQTYEAEKGQFTSFALFTEYKLDQLTNFTAEAGRPNVIETAACFAALYKMPGILGSYKSLLQKIVIGLEYSIYGSSHFGAKMDGLHFHMAQASEAAPSAIGDVVRSFYQRKPFFVQLRELEHDQALTSHLGLPRRTTVRNLTDADKVRVLEVCSADLIERGLQRFPDDIRKALGRKLAGQSRHEPSDASSSTPSQICRQILALAKVLDTDTKGIVVAGLLDELSLVERTEAILNTLGPEGEALVLANILGRDEAQLARIRDSLVFVADPMCLVHMYFCSSPGCRAGFLEVALGARHEYDFLNDLMSALSPDQRRQLAEATTPRPVSATMLTPRRLHEALTALAASPTPFAPLEQKALFHDVCKLLQTWTTSEHINLEHFVIDAVYSSIVSRDGKLRLLKTLLKGDGAKTIVADYLGSLSLADRLALDAHSLFLLEPFKKHVAGMTNEMRLNVLFATMEAIAKDLEAHGVDLETAKPVKSIQRYVRELFGLAVSAGGNPAAPRPSVHPAAPAAVLSSATVQAAVVPAVAPTAPPIEAAPTSSTSAPHTPPHLVEVGQTVATTLEVLRQLEPEARATILQSLAASMPEVAPNGPRSLEMQLVSGLSAEDVAQLLQRAMRRASTSTFEAVVSNVVATYNATGRAELLDDIVEGAFGAMPPTESTAPNARHKLLALREISDRRVSSTPSTSRGLRRFSDSTLHERALRSLPEGTASVACQTDDDGAALPATASGNGGGDDDDEPVQVRKAPLTVIALLKKSKNKKKLDRSVVPNAFASLVTSWKINSDQLAQYCKKPLGVVLKLISDVYAEKLYRRKRETKPLKANSLARICYQTLLHAYGLPSIADMHLIALGVALDQYRSDCLRVDAFCKFVYHEVPAAELRHYLNCLETLLEMDVDDDAPKKGRVSRLPVPDRADWDIPLERAMDAATHCLASMRPAAIAAFLEKLLRGKSPRADVGDEVVAADVFLDLVVAEWRDEQSRREAHLRDAFRAGDNNGDGVLSFAEFQRIVLSIDKRLDDADVLLLFSETLRRTGSDSIDAETFLSVAKENGLDEKAWMADDDLGATVNSLADLNMVWPSLRPFFVGTLEALARDCPKTHALRSCQGAGCGCLKCLVEGYAGFQVMRGSPGEHTVQMVWKRFWHLMNQLYEATEQCGGIITPWPGAPPIRSLPAQPLAPRSNDARRDALPLLLLPDVARISGKTDQTTEYFTEKEVLASLEAVLGRE</sequence>
<accession>T0R9D2</accession>
<feature type="compositionally biased region" description="Polar residues" evidence="2">
    <location>
        <begin position="34"/>
        <end position="44"/>
    </location>
</feature>
<dbReference type="GeneID" id="19956794"/>
<dbReference type="SMART" id="SM00054">
    <property type="entry name" value="EFh"/>
    <property type="match status" value="1"/>
</dbReference>
<protein>
    <recommendedName>
        <fullName evidence="3">EF-hand domain-containing protein</fullName>
    </recommendedName>
</protein>
<dbReference type="SUPFAM" id="SSF47473">
    <property type="entry name" value="EF-hand"/>
    <property type="match status" value="1"/>
</dbReference>
<evidence type="ECO:0000313" key="5">
    <source>
        <dbReference type="Proteomes" id="UP000030762"/>
    </source>
</evidence>
<dbReference type="InterPro" id="IPR011992">
    <property type="entry name" value="EF-hand-dom_pair"/>
</dbReference>
<dbReference type="InParanoid" id="T0R9D2"/>
<dbReference type="PROSITE" id="PS50222">
    <property type="entry name" value="EF_HAND_2"/>
    <property type="match status" value="1"/>
</dbReference>
<organism evidence="4 5">
    <name type="scientific">Saprolegnia diclina (strain VS20)</name>
    <dbReference type="NCBI Taxonomy" id="1156394"/>
    <lineage>
        <taxon>Eukaryota</taxon>
        <taxon>Sar</taxon>
        <taxon>Stramenopiles</taxon>
        <taxon>Oomycota</taxon>
        <taxon>Saprolegniomycetes</taxon>
        <taxon>Saprolegniales</taxon>
        <taxon>Saprolegniaceae</taxon>
        <taxon>Saprolegnia</taxon>
    </lineage>
</organism>
<evidence type="ECO:0000256" key="2">
    <source>
        <dbReference type="SAM" id="MobiDB-lite"/>
    </source>
</evidence>
<dbReference type="InterPro" id="IPR018247">
    <property type="entry name" value="EF_Hand_1_Ca_BS"/>
</dbReference>
<feature type="region of interest" description="Disordered" evidence="2">
    <location>
        <begin position="1"/>
        <end position="68"/>
    </location>
</feature>
<proteinExistence type="predicted"/>
<dbReference type="VEuPathDB" id="FungiDB:SDRG_16067"/>
<evidence type="ECO:0000259" key="3">
    <source>
        <dbReference type="PROSITE" id="PS50222"/>
    </source>
</evidence>
<feature type="region of interest" description="Disordered" evidence="2">
    <location>
        <begin position="908"/>
        <end position="929"/>
    </location>
</feature>
<keyword evidence="1" id="KW-0106">Calcium</keyword>
<dbReference type="PROSITE" id="PS00018">
    <property type="entry name" value="EF_HAND_1"/>
    <property type="match status" value="1"/>
</dbReference>
<keyword evidence="5" id="KW-1185">Reference proteome</keyword>
<name>T0R9D2_SAPDV</name>
<dbReference type="OrthoDB" id="71445at2759"/>
<dbReference type="OMA" id="EWHEYVK"/>
<dbReference type="InterPro" id="IPR002048">
    <property type="entry name" value="EF_hand_dom"/>
</dbReference>
<evidence type="ECO:0000313" key="4">
    <source>
        <dbReference type="EMBL" id="EQC26117.1"/>
    </source>
</evidence>
<evidence type="ECO:0000256" key="1">
    <source>
        <dbReference type="ARBA" id="ARBA00022837"/>
    </source>
</evidence>
<dbReference type="Gene3D" id="1.10.238.10">
    <property type="entry name" value="EF-hand"/>
    <property type="match status" value="1"/>
</dbReference>
<dbReference type="eggNOG" id="ENOG502RJCY">
    <property type="taxonomic scope" value="Eukaryota"/>
</dbReference>
<gene>
    <name evidence="4" type="ORF">SDRG_16067</name>
</gene>